<accession>A0A1X7NK55</accession>
<protein>
    <submittedName>
        <fullName evidence="1">Uncharacterized protein</fullName>
    </submittedName>
</protein>
<proteinExistence type="predicted"/>
<keyword evidence="2" id="KW-1185">Reference proteome</keyword>
<evidence type="ECO:0000313" key="2">
    <source>
        <dbReference type="Proteomes" id="UP000193711"/>
    </source>
</evidence>
<dbReference type="AlphaFoldDB" id="A0A1X7NK55"/>
<gene>
    <name evidence="1" type="ORF">SAMN06295885_1482</name>
</gene>
<sequence>MATPKEQAQAALRRLEGELSAARAVLGVHLKTEKEDLARGFDKVGPARSAVKNAKRAVDIAKDDLRRLS</sequence>
<name>A0A1X7NK55_9MICO</name>
<dbReference type="EMBL" id="FXBM01000001">
    <property type="protein sequence ID" value="SMH38249.1"/>
    <property type="molecule type" value="Genomic_DNA"/>
</dbReference>
<dbReference type="OrthoDB" id="9975886at2"/>
<reference evidence="2" key="1">
    <citation type="submission" date="2017-04" db="EMBL/GenBank/DDBJ databases">
        <authorList>
            <person name="Varghese N."/>
            <person name="Submissions S."/>
        </authorList>
    </citation>
    <scope>NUCLEOTIDE SEQUENCE [LARGE SCALE GENOMIC DNA]</scope>
    <source>
        <strain evidence="2">VKM Ac-2121</strain>
    </source>
</reference>
<dbReference type="Proteomes" id="UP000193711">
    <property type="component" value="Unassembled WGS sequence"/>
</dbReference>
<organism evidence="1 2">
    <name type="scientific">Rathayibacter oskolensis</name>
    <dbReference type="NCBI Taxonomy" id="1891671"/>
    <lineage>
        <taxon>Bacteria</taxon>
        <taxon>Bacillati</taxon>
        <taxon>Actinomycetota</taxon>
        <taxon>Actinomycetes</taxon>
        <taxon>Micrococcales</taxon>
        <taxon>Microbacteriaceae</taxon>
        <taxon>Rathayibacter</taxon>
    </lineage>
</organism>
<dbReference type="RefSeq" id="WP_085475854.1">
    <property type="nucleotide sequence ID" value="NZ_FXBM01000001.1"/>
</dbReference>
<evidence type="ECO:0000313" key="1">
    <source>
        <dbReference type="EMBL" id="SMH38249.1"/>
    </source>
</evidence>